<keyword evidence="2" id="KW-1185">Reference proteome</keyword>
<evidence type="ECO:0000313" key="1">
    <source>
        <dbReference type="EMBL" id="SFA53397.1"/>
    </source>
</evidence>
<proteinExistence type="predicted"/>
<dbReference type="EMBL" id="FOJM01000012">
    <property type="protein sequence ID" value="SFA53397.1"/>
    <property type="molecule type" value="Genomic_DNA"/>
</dbReference>
<dbReference type="Proteomes" id="UP000198836">
    <property type="component" value="Unassembled WGS sequence"/>
</dbReference>
<reference evidence="2" key="1">
    <citation type="submission" date="2016-10" db="EMBL/GenBank/DDBJ databases">
        <authorList>
            <person name="Varghese N."/>
            <person name="Submissions S."/>
        </authorList>
    </citation>
    <scope>NUCLEOTIDE SEQUENCE [LARGE SCALE GENOMIC DNA]</scope>
    <source>
        <strain evidence="2">DSM 18130</strain>
    </source>
</reference>
<organism evidence="1 2">
    <name type="scientific">Pedobacter suwonensis</name>
    <dbReference type="NCBI Taxonomy" id="332999"/>
    <lineage>
        <taxon>Bacteria</taxon>
        <taxon>Pseudomonadati</taxon>
        <taxon>Bacteroidota</taxon>
        <taxon>Sphingobacteriia</taxon>
        <taxon>Sphingobacteriales</taxon>
        <taxon>Sphingobacteriaceae</taxon>
        <taxon>Pedobacter</taxon>
    </lineage>
</organism>
<sequence>MTIWNCNSLKGLGITIPNQVGNDDLSQTLILSTNTFDGSEAS</sequence>
<gene>
    <name evidence="1" type="ORF">SAMN04488511_11248</name>
</gene>
<evidence type="ECO:0000313" key="2">
    <source>
        <dbReference type="Proteomes" id="UP000198836"/>
    </source>
</evidence>
<protein>
    <submittedName>
        <fullName evidence="1">Uncharacterized protein</fullName>
    </submittedName>
</protein>
<accession>A0A1I0TNT7</accession>
<name>A0A1I0TNT7_9SPHI</name>
<dbReference type="AlphaFoldDB" id="A0A1I0TNT7"/>